<keyword evidence="2" id="KW-1185">Reference proteome</keyword>
<name>A0A4Q5N2W7_9MICO</name>
<accession>A0A4Q5N2W7</accession>
<gene>
    <name evidence="1" type="ORF">EUA98_03110</name>
</gene>
<evidence type="ECO:0000313" key="2">
    <source>
        <dbReference type="Proteomes" id="UP000293764"/>
    </source>
</evidence>
<dbReference type="AlphaFoldDB" id="A0A4Q5N2W7"/>
<proteinExistence type="predicted"/>
<dbReference type="EMBL" id="SDWW01000005">
    <property type="protein sequence ID" value="RYV52465.1"/>
    <property type="molecule type" value="Genomic_DNA"/>
</dbReference>
<reference evidence="1 2" key="1">
    <citation type="submission" date="2019-01" db="EMBL/GenBank/DDBJ databases">
        <title>Novel species of Cellulomonas.</title>
        <authorList>
            <person name="Liu Q."/>
            <person name="Xin Y.-H."/>
        </authorList>
    </citation>
    <scope>NUCLEOTIDE SEQUENCE [LARGE SCALE GENOMIC DNA]</scope>
    <source>
        <strain evidence="1 2">HLT2-17</strain>
    </source>
</reference>
<dbReference type="Proteomes" id="UP000293764">
    <property type="component" value="Unassembled WGS sequence"/>
</dbReference>
<evidence type="ECO:0000313" key="1">
    <source>
        <dbReference type="EMBL" id="RYV52465.1"/>
    </source>
</evidence>
<comment type="caution">
    <text evidence="1">The sequence shown here is derived from an EMBL/GenBank/DDBJ whole genome shotgun (WGS) entry which is preliminary data.</text>
</comment>
<organism evidence="1 2">
    <name type="scientific">Pengzhenrongella frigida</name>
    <dbReference type="NCBI Taxonomy" id="1259133"/>
    <lineage>
        <taxon>Bacteria</taxon>
        <taxon>Bacillati</taxon>
        <taxon>Actinomycetota</taxon>
        <taxon>Actinomycetes</taxon>
        <taxon>Micrococcales</taxon>
        <taxon>Pengzhenrongella</taxon>
    </lineage>
</organism>
<dbReference type="OrthoDB" id="4868979at2"/>
<sequence length="78" mass="8363">MSSQPTGRRRHLPNSPFNAAREAAAAAIKPIPVGARVSHERHGLGRVVALDGDRAVIVDFGAGDRRRVALDSAKLERL</sequence>
<dbReference type="RefSeq" id="WP_130101205.1">
    <property type="nucleotide sequence ID" value="NZ_SDWW01000005.1"/>
</dbReference>
<protein>
    <submittedName>
        <fullName evidence="1">Uncharacterized protein</fullName>
    </submittedName>
</protein>